<dbReference type="AlphaFoldDB" id="A0A940XJY7"/>
<evidence type="ECO:0000256" key="3">
    <source>
        <dbReference type="ARBA" id="ARBA00022989"/>
    </source>
</evidence>
<comment type="caution">
    <text evidence="7">The sequence shown here is derived from an EMBL/GenBank/DDBJ whole genome shotgun (WGS) entry which is preliminary data.</text>
</comment>
<accession>A0A940XJY7</accession>
<feature type="transmembrane region" description="Helical" evidence="5">
    <location>
        <begin position="88"/>
        <end position="107"/>
    </location>
</feature>
<reference evidence="7" key="1">
    <citation type="submission" date="2021-04" db="EMBL/GenBank/DDBJ databases">
        <title>Genome seq and assembly of Streptomyces sp. RG38.</title>
        <authorList>
            <person name="Chhetri G."/>
        </authorList>
    </citation>
    <scope>NUCLEOTIDE SEQUENCE</scope>
    <source>
        <strain evidence="7">RG38</strain>
    </source>
</reference>
<sequence>MNADAAAPRRDPGLQPQRTRLAWRRTTLSGTVVTVLAARSALQSGPSPAAVAAGALCAVLWLAFLRLAHLRIRALDASYRPGALTPPWAAVAALCTVALAVCGAAIVL</sequence>
<keyword evidence="2 5" id="KW-0812">Transmembrane</keyword>
<evidence type="ECO:0000313" key="8">
    <source>
        <dbReference type="Proteomes" id="UP000677875"/>
    </source>
</evidence>
<organism evidence="7 8">
    <name type="scientific">Streptomyces tagetis</name>
    <dbReference type="NCBI Taxonomy" id="2820809"/>
    <lineage>
        <taxon>Bacteria</taxon>
        <taxon>Bacillati</taxon>
        <taxon>Actinomycetota</taxon>
        <taxon>Actinomycetes</taxon>
        <taxon>Kitasatosporales</taxon>
        <taxon>Streptomycetaceae</taxon>
        <taxon>Streptomyces</taxon>
    </lineage>
</organism>
<feature type="domain" description="DUF202" evidence="6">
    <location>
        <begin position="11"/>
        <end position="74"/>
    </location>
</feature>
<dbReference type="GO" id="GO:0012505">
    <property type="term" value="C:endomembrane system"/>
    <property type="evidence" value="ECO:0007669"/>
    <property type="project" value="UniProtKB-SubCell"/>
</dbReference>
<feature type="transmembrane region" description="Helical" evidence="5">
    <location>
        <begin position="48"/>
        <end position="67"/>
    </location>
</feature>
<name>A0A940XJY7_9ACTN</name>
<dbReference type="EMBL" id="JAGPNL010000008">
    <property type="protein sequence ID" value="MBQ0829861.1"/>
    <property type="molecule type" value="Genomic_DNA"/>
</dbReference>
<keyword evidence="4 5" id="KW-0472">Membrane</keyword>
<comment type="subcellular location">
    <subcellularLocation>
        <location evidence="1">Endomembrane system</location>
        <topology evidence="1">Multi-pass membrane protein</topology>
    </subcellularLocation>
</comment>
<dbReference type="Pfam" id="PF02656">
    <property type="entry name" value="DUF202"/>
    <property type="match status" value="1"/>
</dbReference>
<dbReference type="Proteomes" id="UP000677875">
    <property type="component" value="Unassembled WGS sequence"/>
</dbReference>
<evidence type="ECO:0000256" key="1">
    <source>
        <dbReference type="ARBA" id="ARBA00004127"/>
    </source>
</evidence>
<evidence type="ECO:0000313" key="7">
    <source>
        <dbReference type="EMBL" id="MBQ0829861.1"/>
    </source>
</evidence>
<proteinExistence type="predicted"/>
<evidence type="ECO:0000256" key="2">
    <source>
        <dbReference type="ARBA" id="ARBA00022692"/>
    </source>
</evidence>
<dbReference type="InterPro" id="IPR003807">
    <property type="entry name" value="DUF202"/>
</dbReference>
<evidence type="ECO:0000259" key="6">
    <source>
        <dbReference type="Pfam" id="PF02656"/>
    </source>
</evidence>
<gene>
    <name evidence="7" type="ORF">J5Y05_25725</name>
</gene>
<evidence type="ECO:0000256" key="5">
    <source>
        <dbReference type="SAM" id="Phobius"/>
    </source>
</evidence>
<dbReference type="RefSeq" id="WP_210875453.1">
    <property type="nucleotide sequence ID" value="NZ_JAGPNL010000008.1"/>
</dbReference>
<keyword evidence="3 5" id="KW-1133">Transmembrane helix</keyword>
<evidence type="ECO:0000256" key="4">
    <source>
        <dbReference type="ARBA" id="ARBA00023136"/>
    </source>
</evidence>
<protein>
    <submittedName>
        <fullName evidence="7">DUF202 domain-containing protein</fullName>
    </submittedName>
</protein>
<keyword evidence="8" id="KW-1185">Reference proteome</keyword>